<sequence length="486" mass="52183">MKKENRHKQPTFTESLLPILFMVFVLSVGIGVLSWPASVCLLLSAAFTGAIAVIRLGYDWDSIQQFIVDKIAAVMPPVLIVIFVGFMIATWSYAGTLPMMVYYGMQLLDPSYLFAIAFVLNAILSYVSGASWGSVASIGVALIGIGVGLGANLPILAAAIVTGAYFGDKLSPLSDTTNLTSAVTQTKLYDLIKYLLWTTLPATALSIVFFLFLGFNQPSQGAISADSLQLLVQLHSLFKFGILPLLPMLIILAFTFMRLPTVPALLSSALVAVLVGWLYQGFPLIEGVRSTMGGFKMHMIGADPGQVLSSVKELLEQGGLNNQGGFIAFIICAMGFAGILTGTGMMDVALRGITGKITNGFSAIMSSGFVCIVINILTGSDGLNKIIVSELMSKTFLQLRMHPLVLARTLEDFGTMSAPIIPWSAAGLYMATTLGVPTFSYMPYCIFFYSSMVFAAIYGFTGFKIKKIDDKEADELAAERGIVLAQ</sequence>
<feature type="transmembrane region" description="Helical" evidence="9">
    <location>
        <begin position="262"/>
        <end position="282"/>
    </location>
</feature>
<comment type="similarity">
    <text evidence="8">Belongs to the NhaC Na(+)/H(+) (TC 2.A.35) antiporter family.</text>
</comment>
<dbReference type="GO" id="GO:0005886">
    <property type="term" value="C:plasma membrane"/>
    <property type="evidence" value="ECO:0007669"/>
    <property type="project" value="UniProtKB-SubCell"/>
</dbReference>
<feature type="transmembrane region" description="Helical" evidence="9">
    <location>
        <begin position="140"/>
        <end position="166"/>
    </location>
</feature>
<feature type="transmembrane region" description="Helical" evidence="9">
    <location>
        <begin position="357"/>
        <end position="378"/>
    </location>
</feature>
<evidence type="ECO:0000256" key="1">
    <source>
        <dbReference type="ARBA" id="ARBA00004651"/>
    </source>
</evidence>
<accession>A0A559TAA4</accession>
<dbReference type="AlphaFoldDB" id="A0A559TAA4"/>
<evidence type="ECO:0000256" key="2">
    <source>
        <dbReference type="ARBA" id="ARBA00022448"/>
    </source>
</evidence>
<evidence type="ECO:0000256" key="7">
    <source>
        <dbReference type="ARBA" id="ARBA00023136"/>
    </source>
</evidence>
<evidence type="ECO:0000259" key="10">
    <source>
        <dbReference type="Pfam" id="PF03553"/>
    </source>
</evidence>
<reference evidence="11" key="2">
    <citation type="submission" date="2019-08" db="EMBL/GenBank/DDBJ databases">
        <title>Investigation of anaerobic lignin degradation for improved lignocellulosic biofuels.</title>
        <authorList>
            <person name="Deangelis K.PhD."/>
        </authorList>
    </citation>
    <scope>NUCLEOTIDE SEQUENCE [LARGE SCALE GENOMIC DNA]</scope>
    <source>
        <strain evidence="11">128R</strain>
    </source>
</reference>
<feature type="transmembrane region" description="Helical" evidence="9">
    <location>
        <begin position="441"/>
        <end position="461"/>
    </location>
</feature>
<evidence type="ECO:0000256" key="4">
    <source>
        <dbReference type="ARBA" id="ARBA00022475"/>
    </source>
</evidence>
<evidence type="ECO:0000256" key="3">
    <source>
        <dbReference type="ARBA" id="ARBA00022449"/>
    </source>
</evidence>
<feature type="transmembrane region" description="Helical" evidence="9">
    <location>
        <begin position="111"/>
        <end position="128"/>
    </location>
</feature>
<evidence type="ECO:0000313" key="11">
    <source>
        <dbReference type="EMBL" id="TVZ71547.1"/>
    </source>
</evidence>
<comment type="subcellular location">
    <subcellularLocation>
        <location evidence="1">Cell membrane</location>
        <topology evidence="1">Multi-pass membrane protein</topology>
    </subcellularLocation>
</comment>
<feature type="transmembrane region" description="Helical" evidence="9">
    <location>
        <begin position="326"/>
        <end position="345"/>
    </location>
</feature>
<dbReference type="PANTHER" id="PTHR33451">
    <property type="entry name" value="MALATE-2H(+)/NA(+)-LACTATE ANTIPORTER"/>
    <property type="match status" value="1"/>
</dbReference>
<dbReference type="InterPro" id="IPR004770">
    <property type="entry name" value="Na/H_antiport_NhaC"/>
</dbReference>
<keyword evidence="3" id="KW-0050">Antiport</keyword>
<feature type="transmembrane region" description="Helical" evidence="9">
    <location>
        <begin position="12"/>
        <end position="35"/>
    </location>
</feature>
<feature type="transmembrane region" description="Helical" evidence="9">
    <location>
        <begin position="399"/>
        <end position="421"/>
    </location>
</feature>
<dbReference type="PANTHER" id="PTHR33451:SF3">
    <property type="entry name" value="MALATE-2H(+)_NA(+)-LACTATE ANTIPORTER"/>
    <property type="match status" value="1"/>
</dbReference>
<protein>
    <submittedName>
        <fullName evidence="11">Transporter (NhaC family)</fullName>
    </submittedName>
</protein>
<evidence type="ECO:0000256" key="5">
    <source>
        <dbReference type="ARBA" id="ARBA00022692"/>
    </source>
</evidence>
<evidence type="ECO:0000256" key="6">
    <source>
        <dbReference type="ARBA" id="ARBA00022989"/>
    </source>
</evidence>
<reference evidence="11" key="1">
    <citation type="submission" date="2019-06" db="EMBL/GenBank/DDBJ databases">
        <authorList>
            <person name="Deangelis K."/>
            <person name="Huntemann M."/>
            <person name="Clum A."/>
            <person name="Pillay M."/>
            <person name="Palaniappan K."/>
            <person name="Varghese N."/>
            <person name="Mikhailova N."/>
            <person name="Stamatis D."/>
            <person name="Reddy T."/>
            <person name="Daum C."/>
            <person name="Shapiro N."/>
            <person name="Ivanova N."/>
            <person name="Kyrpides N."/>
            <person name="Woyke T."/>
        </authorList>
    </citation>
    <scope>NUCLEOTIDE SEQUENCE [LARGE SCALE GENOMIC DNA]</scope>
    <source>
        <strain evidence="11">128R</strain>
    </source>
</reference>
<dbReference type="GO" id="GO:0015297">
    <property type="term" value="F:antiporter activity"/>
    <property type="evidence" value="ECO:0007669"/>
    <property type="project" value="UniProtKB-KW"/>
</dbReference>
<feature type="transmembrane region" description="Helical" evidence="9">
    <location>
        <begin position="236"/>
        <end position="256"/>
    </location>
</feature>
<dbReference type="EMBL" id="VISQ01000001">
    <property type="protein sequence ID" value="TVZ71547.1"/>
    <property type="molecule type" value="Genomic_DNA"/>
</dbReference>
<keyword evidence="2" id="KW-0813">Transport</keyword>
<gene>
    <name evidence="11" type="ORF">FHU10_4179</name>
</gene>
<keyword evidence="6 9" id="KW-1133">Transmembrane helix</keyword>
<organism evidence="11">
    <name type="scientific">Serratia fonticola</name>
    <dbReference type="NCBI Taxonomy" id="47917"/>
    <lineage>
        <taxon>Bacteria</taxon>
        <taxon>Pseudomonadati</taxon>
        <taxon>Pseudomonadota</taxon>
        <taxon>Gammaproteobacteria</taxon>
        <taxon>Enterobacterales</taxon>
        <taxon>Yersiniaceae</taxon>
        <taxon>Serratia</taxon>
    </lineage>
</organism>
<proteinExistence type="inferred from homology"/>
<feature type="transmembrane region" description="Helical" evidence="9">
    <location>
        <begin position="41"/>
        <end position="58"/>
    </location>
</feature>
<keyword evidence="4" id="KW-1003">Cell membrane</keyword>
<feature type="transmembrane region" description="Helical" evidence="9">
    <location>
        <begin position="70"/>
        <end position="91"/>
    </location>
</feature>
<name>A0A559TAA4_SERFO</name>
<dbReference type="InterPro" id="IPR018461">
    <property type="entry name" value="Na/H_Antiport_NhaC-like_C"/>
</dbReference>
<feature type="transmembrane region" description="Helical" evidence="9">
    <location>
        <begin position="194"/>
        <end position="215"/>
    </location>
</feature>
<feature type="domain" description="Na+/H+ antiporter NhaC-like C-terminal" evidence="10">
    <location>
        <begin position="163"/>
        <end position="463"/>
    </location>
</feature>
<keyword evidence="7 9" id="KW-0472">Membrane</keyword>
<dbReference type="Pfam" id="PF03553">
    <property type="entry name" value="Na_H_antiporter"/>
    <property type="match status" value="1"/>
</dbReference>
<dbReference type="OrthoDB" id="9762978at2"/>
<dbReference type="InterPro" id="IPR052180">
    <property type="entry name" value="NhaC_Na-H+_Antiporter"/>
</dbReference>
<evidence type="ECO:0000256" key="9">
    <source>
        <dbReference type="SAM" id="Phobius"/>
    </source>
</evidence>
<dbReference type="NCBIfam" id="TIGR00931">
    <property type="entry name" value="antiport_nhaC"/>
    <property type="match status" value="1"/>
</dbReference>
<comment type="caution">
    <text evidence="11">The sequence shown here is derived from an EMBL/GenBank/DDBJ whole genome shotgun (WGS) entry which is preliminary data.</text>
</comment>
<evidence type="ECO:0000256" key="8">
    <source>
        <dbReference type="ARBA" id="ARBA00038435"/>
    </source>
</evidence>
<keyword evidence="5 9" id="KW-0812">Transmembrane</keyword>